<evidence type="ECO:0000313" key="6">
    <source>
        <dbReference type="EMBL" id="MFN6548342.1"/>
    </source>
</evidence>
<keyword evidence="4" id="KW-0732">Signal</keyword>
<organism evidence="6 7">
    <name type="scientific">Mycolicibacterium nivoides</name>
    <dbReference type="NCBI Taxonomy" id="2487344"/>
    <lineage>
        <taxon>Bacteria</taxon>
        <taxon>Bacillati</taxon>
        <taxon>Actinomycetota</taxon>
        <taxon>Actinomycetes</taxon>
        <taxon>Mycobacteriales</taxon>
        <taxon>Mycobacteriaceae</taxon>
        <taxon>Mycolicibacterium</taxon>
    </lineage>
</organism>
<keyword evidence="3" id="KW-0813">Transport</keyword>
<dbReference type="PANTHER" id="PTHR30290:SF10">
    <property type="entry name" value="PERIPLASMIC OLIGOPEPTIDE-BINDING PROTEIN-RELATED"/>
    <property type="match status" value="1"/>
</dbReference>
<evidence type="ECO:0000313" key="7">
    <source>
        <dbReference type="Proteomes" id="UP001635816"/>
    </source>
</evidence>
<dbReference type="Gene3D" id="3.40.190.10">
    <property type="entry name" value="Periplasmic binding protein-like II"/>
    <property type="match status" value="1"/>
</dbReference>
<dbReference type="InterPro" id="IPR030678">
    <property type="entry name" value="Peptide/Ni-bd"/>
</dbReference>
<dbReference type="PANTHER" id="PTHR30290">
    <property type="entry name" value="PERIPLASMIC BINDING COMPONENT OF ABC TRANSPORTER"/>
    <property type="match status" value="1"/>
</dbReference>
<comment type="similarity">
    <text evidence="2">Belongs to the bacterial solute-binding protein 5 family.</text>
</comment>
<dbReference type="Pfam" id="PF00496">
    <property type="entry name" value="SBP_bac_5"/>
    <property type="match status" value="1"/>
</dbReference>
<protein>
    <submittedName>
        <fullName evidence="6">ABC transporter substrate-binding protein</fullName>
    </submittedName>
</protein>
<dbReference type="InterPro" id="IPR039424">
    <property type="entry name" value="SBP_5"/>
</dbReference>
<evidence type="ECO:0000256" key="4">
    <source>
        <dbReference type="ARBA" id="ARBA00022729"/>
    </source>
</evidence>
<dbReference type="PIRSF" id="PIRSF002741">
    <property type="entry name" value="MppA"/>
    <property type="match status" value="1"/>
</dbReference>
<proteinExistence type="inferred from homology"/>
<feature type="domain" description="Solute-binding protein family 5" evidence="5">
    <location>
        <begin position="66"/>
        <end position="443"/>
    </location>
</feature>
<dbReference type="RefSeq" id="WP_409545852.1">
    <property type="nucleotide sequence ID" value="NZ_JBKBDD010000022.1"/>
</dbReference>
<comment type="subcellular location">
    <subcellularLocation>
        <location evidence="1">Cell envelope</location>
    </subcellularLocation>
</comment>
<evidence type="ECO:0000256" key="3">
    <source>
        <dbReference type="ARBA" id="ARBA00022448"/>
    </source>
</evidence>
<accession>A0ABW9LNP7</accession>
<sequence>MAVALVAFAATACSSSNGGGNGPLFRLGTTAIPDSLNPFVAQQSVSNAILWFISPMVVGIDADGNPAPDFAKSWSVSPDGQTWTFNTQPEAKWSDGEPLTAEDAAWTLSTIMQFQDGPTATQAGYVAGMVSATAPNPNTLVVQYSKPIANVLSQLGMVPILPKHVWAQYASGDGKGLTTFENAAPIVSGGRFVLSSYTPKQQVLLKRNPMFYGRKPQIEALGLQMYGTDDAMITALNTGQLDGVTTVPPTLVSTLQDKFVVRSTPGPAFDDLIINSNVDQDPQHRELLDPLLREAFDHAIDRAGIIKTALLGHGQEGASIIPPVEKKWNDPQITPTPFDLTKANALLDQAGYRRGPDNVRIANGHPMSYTVIFPTGQGGYSNRMFLSIQSDFAKIGVQLRQQNLDTSAANAAIMANDYKDFELSMWGWSLQGNDPDDMLSYLTCGQLNSANDSGYCNKEWDALYEAQASAMDPVKRKAIVDQMQQIAAEKRMYLVIAYADQIEAHTKQWTDLPIILGSSFNPVSFETVRRSDGS</sequence>
<dbReference type="SUPFAM" id="SSF53850">
    <property type="entry name" value="Periplasmic binding protein-like II"/>
    <property type="match status" value="1"/>
</dbReference>
<evidence type="ECO:0000256" key="1">
    <source>
        <dbReference type="ARBA" id="ARBA00004196"/>
    </source>
</evidence>
<dbReference type="EMBL" id="JBKBDD010000022">
    <property type="protein sequence ID" value="MFN6548342.1"/>
    <property type="molecule type" value="Genomic_DNA"/>
</dbReference>
<name>A0ABW9LNP7_9MYCO</name>
<dbReference type="Gene3D" id="3.10.105.10">
    <property type="entry name" value="Dipeptide-binding Protein, Domain 3"/>
    <property type="match status" value="1"/>
</dbReference>
<dbReference type="CDD" id="cd08513">
    <property type="entry name" value="PBP2_thermophilic_Hb8_like"/>
    <property type="match status" value="1"/>
</dbReference>
<dbReference type="Proteomes" id="UP001635816">
    <property type="component" value="Unassembled WGS sequence"/>
</dbReference>
<dbReference type="InterPro" id="IPR000914">
    <property type="entry name" value="SBP_5_dom"/>
</dbReference>
<evidence type="ECO:0000256" key="2">
    <source>
        <dbReference type="ARBA" id="ARBA00005695"/>
    </source>
</evidence>
<reference evidence="6 7" key="1">
    <citation type="submission" date="2024-12" db="EMBL/GenBank/DDBJ databases">
        <title>The coexistence of Mycolicibacterium septicum and Mycolicibacterium nivoides in clinical samples.</title>
        <authorList>
            <person name="Wang C."/>
            <person name="Feng Y."/>
            <person name="Zong Z."/>
        </authorList>
    </citation>
    <scope>NUCLEOTIDE SEQUENCE [LARGE SCALE GENOMIC DNA]</scope>
    <source>
        <strain evidence="6 7">120309</strain>
    </source>
</reference>
<comment type="caution">
    <text evidence="6">The sequence shown here is derived from an EMBL/GenBank/DDBJ whole genome shotgun (WGS) entry which is preliminary data.</text>
</comment>
<evidence type="ECO:0000259" key="5">
    <source>
        <dbReference type="Pfam" id="PF00496"/>
    </source>
</evidence>
<gene>
    <name evidence="6" type="ORF">ACK4CT_34780</name>
</gene>
<keyword evidence="7" id="KW-1185">Reference proteome</keyword>